<sequence>MFFSQYMLAKKGPLSKVWLAAHWEKKLSKAQVYETNVEDVINEIMKPKVPMALRTTGHLLLGAVRIYSRKTKYLLADCNEAFLKIKMSFKSGEEETMLNEDGMPKPGALKIPDVLGDFDCAIPDFNEYEMKHPMKFSQTRADDITLKDESAALNQFAGDDFGSNDFGEGDFGTSLDNDDELTQIVRHREMSLSGHSALDTIMDGFDDREKSADTMGPSSSVFRDSFPLDFAENDVPMEVDIIREPGAEFEQENNQMETESIRSTSIMTLRDAFSLEPLSSITPIEKAPRSRKKRKLILDEHKTLSGEEMKANMANFATTIQPLDLAPPSKKLMRLLDYGTADKLFNHPLMPLMVDENIVHHYKSCCVPKSKEDFNDTASIATDLDLADDVDLTLLPHHELIQDDYVEDFEDRNAKSTTPLQALENFEPNNGIAEETKNEEVINTSKDLTSPENKKKRTRTTVTVQDEDDEEESKCSRRTHAILTSINNKLRHSEDEEINFTDLLTKSSSRKTAAQKFYALLELTKNLAIKVDQDEPYGNISICPGPQMNHILNN</sequence>
<proteinExistence type="predicted"/>
<organism evidence="1 2">
    <name type="scientific">Rhabditophanes sp. KR3021</name>
    <dbReference type="NCBI Taxonomy" id="114890"/>
    <lineage>
        <taxon>Eukaryota</taxon>
        <taxon>Metazoa</taxon>
        <taxon>Ecdysozoa</taxon>
        <taxon>Nematoda</taxon>
        <taxon>Chromadorea</taxon>
        <taxon>Rhabditida</taxon>
        <taxon>Tylenchina</taxon>
        <taxon>Panagrolaimomorpha</taxon>
        <taxon>Strongyloidoidea</taxon>
        <taxon>Alloionematidae</taxon>
        <taxon>Rhabditophanes</taxon>
    </lineage>
</organism>
<name>A0AC35TYC5_9BILA</name>
<reference evidence="2" key="1">
    <citation type="submission" date="2016-11" db="UniProtKB">
        <authorList>
            <consortium name="WormBaseParasite"/>
        </authorList>
    </citation>
    <scope>IDENTIFICATION</scope>
    <source>
        <strain evidence="2">KR3021</strain>
    </source>
</reference>
<accession>A0AC35TYC5</accession>
<protein>
    <submittedName>
        <fullName evidence="2">Rad21_Rec8_N domain-containing protein</fullName>
    </submittedName>
</protein>
<dbReference type="Proteomes" id="UP000095286">
    <property type="component" value="Unplaced"/>
</dbReference>
<evidence type="ECO:0000313" key="2">
    <source>
        <dbReference type="WBParaSite" id="RSKR_0000556700.1"/>
    </source>
</evidence>
<evidence type="ECO:0000313" key="1">
    <source>
        <dbReference type="Proteomes" id="UP000095286"/>
    </source>
</evidence>
<dbReference type="WBParaSite" id="RSKR_0000556700.1">
    <property type="protein sequence ID" value="RSKR_0000556700.1"/>
    <property type="gene ID" value="RSKR_0000556700"/>
</dbReference>